<evidence type="ECO:0000256" key="2">
    <source>
        <dbReference type="ARBA" id="ARBA00022737"/>
    </source>
</evidence>
<organism evidence="4 5">
    <name type="scientific">Candidatus Lumbricidiphila eiseniae</name>
    <dbReference type="NCBI Taxonomy" id="1969409"/>
    <lineage>
        <taxon>Bacteria</taxon>
        <taxon>Bacillati</taxon>
        <taxon>Actinomycetota</taxon>
        <taxon>Actinomycetes</taxon>
        <taxon>Micrococcales</taxon>
        <taxon>Microbacteriaceae</taxon>
        <taxon>Candidatus Lumbricidiphila</taxon>
    </lineage>
</organism>
<dbReference type="Proteomes" id="UP000219994">
    <property type="component" value="Unassembled WGS sequence"/>
</dbReference>
<dbReference type="InterPro" id="IPR045078">
    <property type="entry name" value="TST/MPST-like"/>
</dbReference>
<feature type="domain" description="Rhodanese" evidence="3">
    <location>
        <begin position="53"/>
        <end position="144"/>
    </location>
</feature>
<keyword evidence="2" id="KW-0677">Repeat</keyword>
<protein>
    <recommendedName>
        <fullName evidence="3">Rhodanese domain-containing protein</fullName>
    </recommendedName>
</protein>
<dbReference type="InterPro" id="IPR001763">
    <property type="entry name" value="Rhodanese-like_dom"/>
</dbReference>
<dbReference type="Gene3D" id="3.40.250.10">
    <property type="entry name" value="Rhodanese-like domain"/>
    <property type="match status" value="2"/>
</dbReference>
<dbReference type="SUPFAM" id="SSF52821">
    <property type="entry name" value="Rhodanese/Cell cycle control phosphatase"/>
    <property type="match status" value="2"/>
</dbReference>
<dbReference type="PANTHER" id="PTHR11364:SF27">
    <property type="entry name" value="SULFURTRANSFERASE"/>
    <property type="match status" value="1"/>
</dbReference>
<evidence type="ECO:0000313" key="4">
    <source>
        <dbReference type="EMBL" id="PDQ34786.1"/>
    </source>
</evidence>
<evidence type="ECO:0000259" key="3">
    <source>
        <dbReference type="PROSITE" id="PS50206"/>
    </source>
</evidence>
<accession>A0A2A6FQB4</accession>
<dbReference type="AlphaFoldDB" id="A0A2A6FQB4"/>
<dbReference type="CDD" id="cd01448">
    <property type="entry name" value="TST_Repeat_1"/>
    <property type="match status" value="1"/>
</dbReference>
<gene>
    <name evidence="4" type="ORF">B5766_09350</name>
</gene>
<dbReference type="PANTHER" id="PTHR11364">
    <property type="entry name" value="THIOSULFATE SULFERTANSFERASE"/>
    <property type="match status" value="1"/>
</dbReference>
<dbReference type="GO" id="GO:0004792">
    <property type="term" value="F:thiosulfate-cyanide sulfurtransferase activity"/>
    <property type="evidence" value="ECO:0007669"/>
    <property type="project" value="TreeGrafter"/>
</dbReference>
<dbReference type="InterPro" id="IPR036873">
    <property type="entry name" value="Rhodanese-like_dom_sf"/>
</dbReference>
<proteinExistence type="predicted"/>
<evidence type="ECO:0000256" key="1">
    <source>
        <dbReference type="ARBA" id="ARBA00022679"/>
    </source>
</evidence>
<sequence>MSHLPLPSPLVSLEWLADHLGDQRLVVVDASTSATNPVTGMPMGAHDAYLITGHIPGAVYADTADSFREPGAPFPPARPGLERLEQVLRALGIDNTSTVVIYDSAFGQWAARVWWILRAAGLDRVALLNGGLSGWRQAGHPEERGDTEPRLAGELTLRERDGWWATTADVRRILDGAAGVSVEVAVNNDSEATLVCGLTASDPGGAQPHHETTLVCGLSGQAFAGNPGDPRSGHIPGSVNIPFESLLEVPSRHLLSGAALDRYPAAIDPRRPVITYCEHGILATGVAFALRLRGHRDVAVYDGSLAAWRANPLAPLTQLAANLPH</sequence>
<reference evidence="5" key="1">
    <citation type="submission" date="2017-03" db="EMBL/GenBank/DDBJ databases">
        <authorList>
            <person name="Lund M.B."/>
        </authorList>
    </citation>
    <scope>NUCLEOTIDE SEQUENCE [LARGE SCALE GENOMIC DNA]</scope>
</reference>
<dbReference type="SMART" id="SM00450">
    <property type="entry name" value="RHOD"/>
    <property type="match status" value="2"/>
</dbReference>
<evidence type="ECO:0000313" key="5">
    <source>
        <dbReference type="Proteomes" id="UP000219994"/>
    </source>
</evidence>
<feature type="domain" description="Rhodanese" evidence="3">
    <location>
        <begin position="219"/>
        <end position="317"/>
    </location>
</feature>
<dbReference type="EMBL" id="NAEP01000045">
    <property type="protein sequence ID" value="PDQ34786.1"/>
    <property type="molecule type" value="Genomic_DNA"/>
</dbReference>
<dbReference type="Pfam" id="PF00581">
    <property type="entry name" value="Rhodanese"/>
    <property type="match status" value="2"/>
</dbReference>
<name>A0A2A6FQB4_9MICO</name>
<comment type="caution">
    <text evidence="4">The sequence shown here is derived from an EMBL/GenBank/DDBJ whole genome shotgun (WGS) entry which is preliminary data.</text>
</comment>
<dbReference type="PROSITE" id="PS50206">
    <property type="entry name" value="RHODANESE_3"/>
    <property type="match status" value="2"/>
</dbReference>
<keyword evidence="1" id="KW-0808">Transferase</keyword>